<protein>
    <submittedName>
        <fullName evidence="1">Uncharacterized protein</fullName>
    </submittedName>
</protein>
<proteinExistence type="predicted"/>
<dbReference type="AlphaFoldDB" id="A0A0F9CBI3"/>
<gene>
    <name evidence="1" type="ORF">LCGC14_2345660</name>
</gene>
<sequence length="250" mass="28845">MRTVQYTTEGLVNLFQKKSVLTLAMIMQTLGTTVKMTAFRKLKTLSYRASYSHSGKYYTLNEIARYDEYGLWSFNRIHFSRNGSLIQTIEGLIDSAESGYFASELKTTLQVRVQDALFKLYCSQKLKRQQIGGEYLYLSADKWQDQLERRKQLIEANEKEKGLYFQSSFDSAEIRSCLQVFLSMLNEKQRRLYVGFESMKLGRGGDLILSRITGMNVKTIARGRKELLAHDISPDRIRREGAGRPAIKKN</sequence>
<evidence type="ECO:0000313" key="1">
    <source>
        <dbReference type="EMBL" id="KKL46429.1"/>
    </source>
</evidence>
<name>A0A0F9CBI3_9ZZZZ</name>
<accession>A0A0F9CBI3</accession>
<dbReference type="EMBL" id="LAZR01034033">
    <property type="protein sequence ID" value="KKL46429.1"/>
    <property type="molecule type" value="Genomic_DNA"/>
</dbReference>
<organism evidence="1">
    <name type="scientific">marine sediment metagenome</name>
    <dbReference type="NCBI Taxonomy" id="412755"/>
    <lineage>
        <taxon>unclassified sequences</taxon>
        <taxon>metagenomes</taxon>
        <taxon>ecological metagenomes</taxon>
    </lineage>
</organism>
<reference evidence="1" key="1">
    <citation type="journal article" date="2015" name="Nature">
        <title>Complex archaea that bridge the gap between prokaryotes and eukaryotes.</title>
        <authorList>
            <person name="Spang A."/>
            <person name="Saw J.H."/>
            <person name="Jorgensen S.L."/>
            <person name="Zaremba-Niedzwiedzka K."/>
            <person name="Martijn J."/>
            <person name="Lind A.E."/>
            <person name="van Eijk R."/>
            <person name="Schleper C."/>
            <person name="Guy L."/>
            <person name="Ettema T.J."/>
        </authorList>
    </citation>
    <scope>NUCLEOTIDE SEQUENCE</scope>
</reference>
<comment type="caution">
    <text evidence="1">The sequence shown here is derived from an EMBL/GenBank/DDBJ whole genome shotgun (WGS) entry which is preliminary data.</text>
</comment>